<evidence type="ECO:0000313" key="2">
    <source>
        <dbReference type="Proteomes" id="UP000886520"/>
    </source>
</evidence>
<sequence length="125" mass="14492">MEKRSRMIQHLKKVHGLDVFIPQRLGGRPRGSVNNNVPKSSIRDQVRAQQRFKDVSQKFAVNRKRIEERANNRAALTWDVLPRKAQTAMKKDTFIMQFVANHIETIDQSLNSVPWVDIHGMCESL</sequence>
<dbReference type="OrthoDB" id="1977765at2759"/>
<comment type="caution">
    <text evidence="1">The sequence shown here is derived from an EMBL/GenBank/DDBJ whole genome shotgun (WGS) entry which is preliminary data.</text>
</comment>
<protein>
    <submittedName>
        <fullName evidence="1">Uncharacterized protein</fullName>
    </submittedName>
</protein>
<keyword evidence="2" id="KW-1185">Reference proteome</keyword>
<evidence type="ECO:0000313" key="1">
    <source>
        <dbReference type="EMBL" id="KAI5079667.1"/>
    </source>
</evidence>
<dbReference type="Proteomes" id="UP000886520">
    <property type="component" value="Chromosome 5"/>
</dbReference>
<gene>
    <name evidence="1" type="ORF">GOP47_0005146</name>
</gene>
<organism evidence="1 2">
    <name type="scientific">Adiantum capillus-veneris</name>
    <name type="common">Maidenhair fern</name>
    <dbReference type="NCBI Taxonomy" id="13818"/>
    <lineage>
        <taxon>Eukaryota</taxon>
        <taxon>Viridiplantae</taxon>
        <taxon>Streptophyta</taxon>
        <taxon>Embryophyta</taxon>
        <taxon>Tracheophyta</taxon>
        <taxon>Polypodiopsida</taxon>
        <taxon>Polypodiidae</taxon>
        <taxon>Polypodiales</taxon>
        <taxon>Pteridineae</taxon>
        <taxon>Pteridaceae</taxon>
        <taxon>Vittarioideae</taxon>
        <taxon>Adiantum</taxon>
    </lineage>
</organism>
<reference evidence="1 2" key="1">
    <citation type="submission" date="2021-01" db="EMBL/GenBank/DDBJ databases">
        <title>Adiantum capillus-veneris genome.</title>
        <authorList>
            <person name="Fang Y."/>
            <person name="Liao Q."/>
        </authorList>
    </citation>
    <scope>NUCLEOTIDE SEQUENCE [LARGE SCALE GENOMIC DNA]</scope>
    <source>
        <strain evidence="1">H3</strain>
        <tissue evidence="1">Leaf</tissue>
    </source>
</reference>
<name>A0A9D4V5B3_ADICA</name>
<dbReference type="AlphaFoldDB" id="A0A9D4V5B3"/>
<dbReference type="EMBL" id="JABFUD020000005">
    <property type="protein sequence ID" value="KAI5079667.1"/>
    <property type="molecule type" value="Genomic_DNA"/>
</dbReference>
<proteinExistence type="predicted"/>
<accession>A0A9D4V5B3</accession>